<keyword evidence="3" id="KW-1185">Reference proteome</keyword>
<protein>
    <submittedName>
        <fullName evidence="2">Uncharacterized protein</fullName>
    </submittedName>
</protein>
<accession>A0A4R4EKS5</accession>
<dbReference type="AlphaFoldDB" id="A0A4R4EKS5"/>
<dbReference type="Proteomes" id="UP000295418">
    <property type="component" value="Unassembled WGS sequence"/>
</dbReference>
<keyword evidence="1" id="KW-0472">Membrane</keyword>
<evidence type="ECO:0000256" key="1">
    <source>
        <dbReference type="SAM" id="Phobius"/>
    </source>
</evidence>
<feature type="transmembrane region" description="Helical" evidence="1">
    <location>
        <begin position="131"/>
        <end position="148"/>
    </location>
</feature>
<evidence type="ECO:0000313" key="3">
    <source>
        <dbReference type="Proteomes" id="UP000295418"/>
    </source>
</evidence>
<dbReference type="EMBL" id="SKFG01000004">
    <property type="protein sequence ID" value="TCZ78888.1"/>
    <property type="molecule type" value="Genomic_DNA"/>
</dbReference>
<feature type="transmembrane region" description="Helical" evidence="1">
    <location>
        <begin position="160"/>
        <end position="178"/>
    </location>
</feature>
<comment type="caution">
    <text evidence="2">The sequence shown here is derived from an EMBL/GenBank/DDBJ whole genome shotgun (WGS) entry which is preliminary data.</text>
</comment>
<gene>
    <name evidence="2" type="ORF">E0485_07400</name>
</gene>
<proteinExistence type="predicted"/>
<evidence type="ECO:0000313" key="2">
    <source>
        <dbReference type="EMBL" id="TCZ78888.1"/>
    </source>
</evidence>
<keyword evidence="1" id="KW-0812">Transmembrane</keyword>
<feature type="transmembrane region" description="Helical" evidence="1">
    <location>
        <begin position="30"/>
        <end position="54"/>
    </location>
</feature>
<reference evidence="2 3" key="1">
    <citation type="submission" date="2019-03" db="EMBL/GenBank/DDBJ databases">
        <authorList>
            <person name="Kim M.K.M."/>
        </authorList>
    </citation>
    <scope>NUCLEOTIDE SEQUENCE [LARGE SCALE GENOMIC DNA]</scope>
    <source>
        <strain evidence="2 3">18JY21-1</strain>
    </source>
</reference>
<dbReference type="Pfam" id="PF14184">
    <property type="entry name" value="YrvL"/>
    <property type="match status" value="1"/>
</dbReference>
<keyword evidence="1" id="KW-1133">Transmembrane helix</keyword>
<name>A0A4R4EKS5_9BACL</name>
<feature type="transmembrane region" description="Helical" evidence="1">
    <location>
        <begin position="66"/>
        <end position="86"/>
    </location>
</feature>
<dbReference type="InterPro" id="IPR025912">
    <property type="entry name" value="YrvL"/>
</dbReference>
<sequence>MQVMDDQDPLKKDPQKPKIKIIRFGAKNKTVVITSILLILFLLFLLIFGLFFFVQVGIFKLVGVEYTSWSAAIGFLAMFFMFKIAIKIGVFAFKIFSFGLFRNSMANGNPSAKLIGSFTKGLLQPSKSTRFLFALFRIVVDIYVVHMIDEWMPEVNLSNLSEVLLVLVVFLLGQLFSIKRRGVFWIRK</sequence>
<organism evidence="2 3">
    <name type="scientific">Paenibacillus albiflavus</name>
    <dbReference type="NCBI Taxonomy" id="2545760"/>
    <lineage>
        <taxon>Bacteria</taxon>
        <taxon>Bacillati</taxon>
        <taxon>Bacillota</taxon>
        <taxon>Bacilli</taxon>
        <taxon>Bacillales</taxon>
        <taxon>Paenibacillaceae</taxon>
        <taxon>Paenibacillus</taxon>
    </lineage>
</organism>